<sequence length="375" mass="41735">MNSRKRHASESLLPLHSVKQRRKTVLGSDGHNSSPSEQVGTLARWMELGREFIALTCETLGIAGGSGSDRTDDQSRRFYHSQQQLPLNITAPRNPRTVGKGSPSKGSPGKGKRQRLANTASPKECLVSPVVDAPRASSSQEVPARHQLQADEALKKSSSPVKKEGSPISMLSPKHQKHATVSASTPHPNGRSQSLHESQTQYHDAAGNPVDPTEVLIGANEEERIELSVEDTLVNSQQGSSTPKRKLWDDSKAIFTTFQNRDDFAFKSETPDPLASELDQLRLASPVKEGSWLSGYKPQNTCSLENEKANWHQEKPGFLKEDNTNRRPYINRKHIHNKQHKASVAARVLQLRRELFNNRKRQGFTSTFSDFESEK</sequence>
<reference evidence="2 3" key="1">
    <citation type="journal article" date="2019" name="Nat. Ecol. Evol.">
        <title>Megaphylogeny resolves global patterns of mushroom evolution.</title>
        <authorList>
            <person name="Varga T."/>
            <person name="Krizsan K."/>
            <person name="Foldi C."/>
            <person name="Dima B."/>
            <person name="Sanchez-Garcia M."/>
            <person name="Sanchez-Ramirez S."/>
            <person name="Szollosi G.J."/>
            <person name="Szarkandi J.G."/>
            <person name="Papp V."/>
            <person name="Albert L."/>
            <person name="Andreopoulos W."/>
            <person name="Angelini C."/>
            <person name="Antonin V."/>
            <person name="Barry K.W."/>
            <person name="Bougher N.L."/>
            <person name="Buchanan P."/>
            <person name="Buyck B."/>
            <person name="Bense V."/>
            <person name="Catcheside P."/>
            <person name="Chovatia M."/>
            <person name="Cooper J."/>
            <person name="Damon W."/>
            <person name="Desjardin D."/>
            <person name="Finy P."/>
            <person name="Geml J."/>
            <person name="Haridas S."/>
            <person name="Hughes K."/>
            <person name="Justo A."/>
            <person name="Karasinski D."/>
            <person name="Kautmanova I."/>
            <person name="Kiss B."/>
            <person name="Kocsube S."/>
            <person name="Kotiranta H."/>
            <person name="LaButti K.M."/>
            <person name="Lechner B.E."/>
            <person name="Liimatainen K."/>
            <person name="Lipzen A."/>
            <person name="Lukacs Z."/>
            <person name="Mihaltcheva S."/>
            <person name="Morgado L.N."/>
            <person name="Niskanen T."/>
            <person name="Noordeloos M.E."/>
            <person name="Ohm R.A."/>
            <person name="Ortiz-Santana B."/>
            <person name="Ovrebo C."/>
            <person name="Racz N."/>
            <person name="Riley R."/>
            <person name="Savchenko A."/>
            <person name="Shiryaev A."/>
            <person name="Soop K."/>
            <person name="Spirin V."/>
            <person name="Szebenyi C."/>
            <person name="Tomsovsky M."/>
            <person name="Tulloss R.E."/>
            <person name="Uehling J."/>
            <person name="Grigoriev I.V."/>
            <person name="Vagvolgyi C."/>
            <person name="Papp T."/>
            <person name="Martin F.M."/>
            <person name="Miettinen O."/>
            <person name="Hibbett D.S."/>
            <person name="Nagy L.G."/>
        </authorList>
    </citation>
    <scope>NUCLEOTIDE SEQUENCE [LARGE SCALE GENOMIC DNA]</scope>
    <source>
        <strain evidence="2 3">CBS 166.37</strain>
    </source>
</reference>
<feature type="compositionally biased region" description="Basic and acidic residues" evidence="1">
    <location>
        <begin position="148"/>
        <end position="165"/>
    </location>
</feature>
<evidence type="ECO:0000313" key="2">
    <source>
        <dbReference type="EMBL" id="TFK41362.1"/>
    </source>
</evidence>
<dbReference type="AlphaFoldDB" id="A0A5C3M7Q1"/>
<evidence type="ECO:0000256" key="1">
    <source>
        <dbReference type="SAM" id="MobiDB-lite"/>
    </source>
</evidence>
<feature type="region of interest" description="Disordered" evidence="1">
    <location>
        <begin position="82"/>
        <end position="212"/>
    </location>
</feature>
<feature type="compositionally biased region" description="Polar residues" evidence="1">
    <location>
        <begin position="179"/>
        <end position="202"/>
    </location>
</feature>
<accession>A0A5C3M7Q1</accession>
<dbReference type="EMBL" id="ML213595">
    <property type="protein sequence ID" value="TFK41362.1"/>
    <property type="molecule type" value="Genomic_DNA"/>
</dbReference>
<proteinExistence type="predicted"/>
<keyword evidence="3" id="KW-1185">Reference proteome</keyword>
<evidence type="ECO:0000313" key="3">
    <source>
        <dbReference type="Proteomes" id="UP000308652"/>
    </source>
</evidence>
<organism evidence="2 3">
    <name type="scientific">Crucibulum laeve</name>
    <dbReference type="NCBI Taxonomy" id="68775"/>
    <lineage>
        <taxon>Eukaryota</taxon>
        <taxon>Fungi</taxon>
        <taxon>Dikarya</taxon>
        <taxon>Basidiomycota</taxon>
        <taxon>Agaricomycotina</taxon>
        <taxon>Agaricomycetes</taxon>
        <taxon>Agaricomycetidae</taxon>
        <taxon>Agaricales</taxon>
        <taxon>Agaricineae</taxon>
        <taxon>Nidulariaceae</taxon>
        <taxon>Crucibulum</taxon>
    </lineage>
</organism>
<dbReference type="Proteomes" id="UP000308652">
    <property type="component" value="Unassembled WGS sequence"/>
</dbReference>
<feature type="region of interest" description="Disordered" evidence="1">
    <location>
        <begin position="1"/>
        <end position="38"/>
    </location>
</feature>
<dbReference type="OrthoDB" id="2747698at2759"/>
<gene>
    <name evidence="2" type="ORF">BDQ12DRAFT_437372</name>
</gene>
<protein>
    <submittedName>
        <fullName evidence="2">Uncharacterized protein</fullName>
    </submittedName>
</protein>
<name>A0A5C3M7Q1_9AGAR</name>